<dbReference type="Proteomes" id="UP000318288">
    <property type="component" value="Unassembled WGS sequence"/>
</dbReference>
<sequence>MFDKLKSIRELSEKSYFSAVDAAEITLVEHRMGIVFPESLKALWREFGYFGLDKGLKDSEPSNQFNRLLTPIEIEGLVSTREDVGFSSPSDERIENAIPFMAYSEGGCFQLMLDDSAVYYFDDVVGSCLEEFIDKLSQHADFYRD</sequence>
<name>A0A5C6E479_9BACT</name>
<comment type="caution">
    <text evidence="2">The sequence shown here is derived from an EMBL/GenBank/DDBJ whole genome shotgun (WGS) entry which is preliminary data.</text>
</comment>
<reference evidence="2 3" key="1">
    <citation type="submission" date="2019-02" db="EMBL/GenBank/DDBJ databases">
        <title>Deep-cultivation of Planctomycetes and their phenomic and genomic characterization uncovers novel biology.</title>
        <authorList>
            <person name="Wiegand S."/>
            <person name="Jogler M."/>
            <person name="Boedeker C."/>
            <person name="Pinto D."/>
            <person name="Vollmers J."/>
            <person name="Rivas-Marin E."/>
            <person name="Kohn T."/>
            <person name="Peeters S.H."/>
            <person name="Heuer A."/>
            <person name="Rast P."/>
            <person name="Oberbeckmann S."/>
            <person name="Bunk B."/>
            <person name="Jeske O."/>
            <person name="Meyerdierks A."/>
            <person name="Storesund J.E."/>
            <person name="Kallscheuer N."/>
            <person name="Luecker S."/>
            <person name="Lage O.M."/>
            <person name="Pohl T."/>
            <person name="Merkel B.J."/>
            <person name="Hornburger P."/>
            <person name="Mueller R.-W."/>
            <person name="Bruemmer F."/>
            <person name="Labrenz M."/>
            <person name="Spormann A.M."/>
            <person name="Op Den Camp H."/>
            <person name="Overmann J."/>
            <person name="Amann R."/>
            <person name="Jetten M.S.M."/>
            <person name="Mascher T."/>
            <person name="Medema M.H."/>
            <person name="Devos D.P."/>
            <person name="Kaster A.-K."/>
            <person name="Ovreas L."/>
            <person name="Rohde M."/>
            <person name="Galperin M.Y."/>
            <person name="Jogler C."/>
        </authorList>
    </citation>
    <scope>NUCLEOTIDE SEQUENCE [LARGE SCALE GENOMIC DNA]</scope>
    <source>
        <strain evidence="2 3">Poly51</strain>
    </source>
</reference>
<dbReference type="SMART" id="SM00860">
    <property type="entry name" value="SMI1_KNR4"/>
    <property type="match status" value="1"/>
</dbReference>
<dbReference type="Gene3D" id="3.40.1580.10">
    <property type="entry name" value="SMI1/KNR4-like"/>
    <property type="match status" value="1"/>
</dbReference>
<protein>
    <recommendedName>
        <fullName evidence="1">Knr4/Smi1-like domain-containing protein</fullName>
    </recommendedName>
</protein>
<accession>A0A5C6E479</accession>
<dbReference type="Pfam" id="PF09346">
    <property type="entry name" value="SMI1_KNR4"/>
    <property type="match status" value="1"/>
</dbReference>
<evidence type="ECO:0000313" key="2">
    <source>
        <dbReference type="EMBL" id="TWU43620.1"/>
    </source>
</evidence>
<proteinExistence type="predicted"/>
<gene>
    <name evidence="2" type="ORF">Poly51_62750</name>
</gene>
<keyword evidence="3" id="KW-1185">Reference proteome</keyword>
<dbReference type="AlphaFoldDB" id="A0A5C6E479"/>
<evidence type="ECO:0000313" key="3">
    <source>
        <dbReference type="Proteomes" id="UP000318288"/>
    </source>
</evidence>
<dbReference type="InterPro" id="IPR037883">
    <property type="entry name" value="Knr4/Smi1-like_sf"/>
</dbReference>
<dbReference type="SUPFAM" id="SSF160631">
    <property type="entry name" value="SMI1/KNR4-like"/>
    <property type="match status" value="1"/>
</dbReference>
<organism evidence="2 3">
    <name type="scientific">Rubripirellula tenax</name>
    <dbReference type="NCBI Taxonomy" id="2528015"/>
    <lineage>
        <taxon>Bacteria</taxon>
        <taxon>Pseudomonadati</taxon>
        <taxon>Planctomycetota</taxon>
        <taxon>Planctomycetia</taxon>
        <taxon>Pirellulales</taxon>
        <taxon>Pirellulaceae</taxon>
        <taxon>Rubripirellula</taxon>
    </lineage>
</organism>
<feature type="domain" description="Knr4/Smi1-like" evidence="1">
    <location>
        <begin position="19"/>
        <end position="135"/>
    </location>
</feature>
<dbReference type="RefSeq" id="WP_146462587.1">
    <property type="nucleotide sequence ID" value="NZ_SJPW01000017.1"/>
</dbReference>
<dbReference type="EMBL" id="SJPW01000017">
    <property type="protein sequence ID" value="TWU43620.1"/>
    <property type="molecule type" value="Genomic_DNA"/>
</dbReference>
<dbReference type="InterPro" id="IPR018958">
    <property type="entry name" value="Knr4/Smi1-like_dom"/>
</dbReference>
<evidence type="ECO:0000259" key="1">
    <source>
        <dbReference type="SMART" id="SM00860"/>
    </source>
</evidence>